<keyword evidence="7" id="KW-1185">Reference proteome</keyword>
<dbReference type="Gene3D" id="3.40.605.10">
    <property type="entry name" value="Aldehyde Dehydrogenase, Chain A, domain 1"/>
    <property type="match status" value="1"/>
</dbReference>
<evidence type="ECO:0000313" key="7">
    <source>
        <dbReference type="Proteomes" id="UP001202922"/>
    </source>
</evidence>
<evidence type="ECO:0000256" key="2">
    <source>
        <dbReference type="ARBA" id="ARBA00023002"/>
    </source>
</evidence>
<dbReference type="Gene3D" id="3.40.309.10">
    <property type="entry name" value="Aldehyde Dehydrogenase, Chain A, domain 2"/>
    <property type="match status" value="1"/>
</dbReference>
<evidence type="ECO:0000313" key="6">
    <source>
        <dbReference type="EMBL" id="MCH6470740.1"/>
    </source>
</evidence>
<dbReference type="InterPro" id="IPR016161">
    <property type="entry name" value="Ald_DH/histidinol_DH"/>
</dbReference>
<dbReference type="Pfam" id="PF00171">
    <property type="entry name" value="Aldedh"/>
    <property type="match status" value="1"/>
</dbReference>
<name>A0ABS9U3A5_9MICC</name>
<dbReference type="InterPro" id="IPR016162">
    <property type="entry name" value="Ald_DH_N"/>
</dbReference>
<dbReference type="InterPro" id="IPR016163">
    <property type="entry name" value="Ald_DH_C"/>
</dbReference>
<proteinExistence type="inferred from homology"/>
<evidence type="ECO:0000256" key="1">
    <source>
        <dbReference type="ARBA" id="ARBA00009986"/>
    </source>
</evidence>
<accession>A0ABS9U3A5</accession>
<feature type="active site" evidence="3">
    <location>
        <position position="253"/>
    </location>
</feature>
<keyword evidence="2 4" id="KW-0560">Oxidoreductase</keyword>
<protein>
    <submittedName>
        <fullName evidence="6">Aldehyde dehydrogenase</fullName>
    </submittedName>
</protein>
<dbReference type="PANTHER" id="PTHR42804:SF1">
    <property type="entry name" value="ALDEHYDE DEHYDROGENASE-RELATED"/>
    <property type="match status" value="1"/>
</dbReference>
<dbReference type="InterPro" id="IPR029510">
    <property type="entry name" value="Ald_DH_CS_GLU"/>
</dbReference>
<dbReference type="PANTHER" id="PTHR42804">
    <property type="entry name" value="ALDEHYDE DEHYDROGENASE"/>
    <property type="match status" value="1"/>
</dbReference>
<organism evidence="6 7">
    <name type="scientific">Sinomonas terrae</name>
    <dbReference type="NCBI Taxonomy" id="2908838"/>
    <lineage>
        <taxon>Bacteria</taxon>
        <taxon>Bacillati</taxon>
        <taxon>Actinomycetota</taxon>
        <taxon>Actinomycetes</taxon>
        <taxon>Micrococcales</taxon>
        <taxon>Micrococcaceae</taxon>
        <taxon>Sinomonas</taxon>
    </lineage>
</organism>
<dbReference type="CDD" id="cd07139">
    <property type="entry name" value="ALDH_AldA-Rv0768"/>
    <property type="match status" value="1"/>
</dbReference>
<reference evidence="6 7" key="1">
    <citation type="submission" date="2022-03" db="EMBL/GenBank/DDBJ databases">
        <title>Sinomonas sp. isolated from a soil.</title>
        <authorList>
            <person name="Han J."/>
            <person name="Kim D.-U."/>
        </authorList>
    </citation>
    <scope>NUCLEOTIDE SEQUENCE [LARGE SCALE GENOMIC DNA]</scope>
    <source>
        <strain evidence="6 7">5-5</strain>
    </source>
</reference>
<gene>
    <name evidence="6" type="ORF">L0M17_12270</name>
</gene>
<evidence type="ECO:0000256" key="3">
    <source>
        <dbReference type="PROSITE-ProRule" id="PRU10007"/>
    </source>
</evidence>
<feature type="domain" description="Aldehyde dehydrogenase" evidence="5">
    <location>
        <begin position="16"/>
        <end position="475"/>
    </location>
</feature>
<dbReference type="RefSeq" id="WP_241054257.1">
    <property type="nucleotide sequence ID" value="NZ_JAKZBV010000001.1"/>
</dbReference>
<dbReference type="SUPFAM" id="SSF53720">
    <property type="entry name" value="ALDH-like"/>
    <property type="match status" value="1"/>
</dbReference>
<dbReference type="Proteomes" id="UP001202922">
    <property type="component" value="Unassembled WGS sequence"/>
</dbReference>
<evidence type="ECO:0000259" key="5">
    <source>
        <dbReference type="Pfam" id="PF00171"/>
    </source>
</evidence>
<dbReference type="PROSITE" id="PS00687">
    <property type="entry name" value="ALDEHYDE_DEHYDR_GLU"/>
    <property type="match status" value="1"/>
</dbReference>
<evidence type="ECO:0000256" key="4">
    <source>
        <dbReference type="RuleBase" id="RU003345"/>
    </source>
</evidence>
<dbReference type="InterPro" id="IPR015590">
    <property type="entry name" value="Aldehyde_DH_dom"/>
</dbReference>
<sequence>MTLTRNYDTLYIDGQWMEPASSDRIDVVSPATEEVIGSAPAASRADADLAVAAARKAFSHGPWPRMSVQERASILRRVRDAIAERREDLASLITDEMGSPITQSVAIQVGAPLSLLDSYLELVESFPFRDIRTSSSGSALVTREPVGVVAAVVPWNVPLTVAIQKVAPALLTGCTVVLKPASETPLTTLALAQLFHEAGLPQGVLNVLPASREVSEYLVSHQGVDKLTFTGSTSVGRRLASICGQNLTRATLELGGKSAAVILDDADLDATVEALRLGSLRNSGQICSLKTRLLVSNRRHDEFIDRLRSLLGSMPVGDPHDPATQIGPMVTSRQRDSVQGYIEAGKNEGATPVVGGGEAPVDRGWFVDPTVFTDVTPDMRISLEEVFGPVLAVLRYDDEDMAVDLANHSPYGLNGAVFTSDLDHGVEIASRIRTGTVEINGNSAGFHAPVGGFKDSGIGREAGYEGLEAYVEPKSYGLPYDFAIGLENEGQEAHAVDA</sequence>
<comment type="caution">
    <text evidence="6">The sequence shown here is derived from an EMBL/GenBank/DDBJ whole genome shotgun (WGS) entry which is preliminary data.</text>
</comment>
<dbReference type="EMBL" id="JAKZBV010000001">
    <property type="protein sequence ID" value="MCH6470740.1"/>
    <property type="molecule type" value="Genomic_DNA"/>
</dbReference>
<comment type="similarity">
    <text evidence="1 4">Belongs to the aldehyde dehydrogenase family.</text>
</comment>